<proteinExistence type="predicted"/>
<protein>
    <submittedName>
        <fullName evidence="3">DUF128 domain-containing protein</fullName>
    </submittedName>
</protein>
<dbReference type="Gene3D" id="1.10.10.10">
    <property type="entry name" value="Winged helix-like DNA-binding domain superfamily/Winged helix DNA-binding domain"/>
    <property type="match status" value="1"/>
</dbReference>
<dbReference type="PANTHER" id="PTHR41964:SF1">
    <property type="entry name" value="GLOBAL NITROGEN REGULATOR NRPR"/>
    <property type="match status" value="1"/>
</dbReference>
<dbReference type="AlphaFoldDB" id="A0A971M6Y2"/>
<sequence length="330" mass="36445">MNRTMFAILRILDKSEGTVGSTELSRQLLAHGIELSERTVRHYLKLLDQKGLTRVQAKRGRTITDSGKMELGKAFVSERVNFVINKIDSFAYLTDFNIDAPKGNVILNISFFPEKKIRDVVKLMAPVFESPYVMSNRIVLSRGEDRIGDVTVPEGYVGLGTVCSITLNGIFLKAGIPVTSRYGGVIEVEDGEPKRFTSLISYEGSSMDPLEIFIRSRMTDITGIMKENTGRALASLREIPVVSINEAERLSKKMIRKGLGGRILFGKPNQPLLDIPVGVDKIGMLAVGGLNPIAAVQEAGIETENRAMSTLFEYSKLSSFNDAVSTFLYR</sequence>
<dbReference type="Pfam" id="PF01995">
    <property type="entry name" value="NRD1_2"/>
    <property type="match status" value="1"/>
</dbReference>
<feature type="domain" description="Ribonuclease R winged-helix" evidence="2">
    <location>
        <begin position="7"/>
        <end position="71"/>
    </location>
</feature>
<dbReference type="InterPro" id="IPR002846">
    <property type="entry name" value="NRD"/>
</dbReference>
<dbReference type="SUPFAM" id="SSF46785">
    <property type="entry name" value="Winged helix' DNA-binding domain"/>
    <property type="match status" value="1"/>
</dbReference>
<reference evidence="3" key="1">
    <citation type="journal article" date="2020" name="Biotechnol. Biofuels">
        <title>New insights from the biogas microbiome by comprehensive genome-resolved metagenomics of nearly 1600 species originating from multiple anaerobic digesters.</title>
        <authorList>
            <person name="Campanaro S."/>
            <person name="Treu L."/>
            <person name="Rodriguez-R L.M."/>
            <person name="Kovalovszki A."/>
            <person name="Ziels R.M."/>
            <person name="Maus I."/>
            <person name="Zhu X."/>
            <person name="Kougias P.G."/>
            <person name="Basile A."/>
            <person name="Luo G."/>
            <person name="Schluter A."/>
            <person name="Konstantinidis K.T."/>
            <person name="Angelidaki I."/>
        </authorList>
    </citation>
    <scope>NUCLEOTIDE SEQUENCE</scope>
    <source>
        <strain evidence="3">AS06rmzACSIP_7</strain>
    </source>
</reference>
<dbReference type="InterPro" id="IPR036984">
    <property type="entry name" value="NrpR_dom_sf"/>
</dbReference>
<accession>A0A971M6Y2</accession>
<dbReference type="Pfam" id="PF08461">
    <property type="entry name" value="WHD_RNase_R"/>
    <property type="match status" value="1"/>
</dbReference>
<dbReference type="InterPro" id="IPR038982">
    <property type="entry name" value="NrpR"/>
</dbReference>
<name>A0A971M6Y2_9BACT</name>
<dbReference type="Gene3D" id="3.30.70.1360">
    <property type="entry name" value="mj0159-like"/>
    <property type="match status" value="1"/>
</dbReference>
<dbReference type="PANTHER" id="PTHR41964">
    <property type="entry name" value="GLOBAL NITROGEN REGULATOR NRPR"/>
    <property type="match status" value="1"/>
</dbReference>
<dbReference type="EMBL" id="JAAYEE010000230">
    <property type="protein sequence ID" value="NLW36281.1"/>
    <property type="molecule type" value="Genomic_DNA"/>
</dbReference>
<evidence type="ECO:0000313" key="4">
    <source>
        <dbReference type="Proteomes" id="UP000777265"/>
    </source>
</evidence>
<comment type="caution">
    <text evidence="3">The sequence shown here is derived from an EMBL/GenBank/DDBJ whole genome shotgun (WGS) entry which is preliminary data.</text>
</comment>
<dbReference type="InterPro" id="IPR013668">
    <property type="entry name" value="RNase_R_HTH_12"/>
</dbReference>
<evidence type="ECO:0000259" key="1">
    <source>
        <dbReference type="Pfam" id="PF01995"/>
    </source>
</evidence>
<dbReference type="InterPro" id="IPR036388">
    <property type="entry name" value="WH-like_DNA-bd_sf"/>
</dbReference>
<feature type="domain" description="NrpR regulatory" evidence="1">
    <location>
        <begin position="80"/>
        <end position="318"/>
    </location>
</feature>
<organism evidence="3 4">
    <name type="scientific">Syntrophorhabdus aromaticivorans</name>
    <dbReference type="NCBI Taxonomy" id="328301"/>
    <lineage>
        <taxon>Bacteria</taxon>
        <taxon>Pseudomonadati</taxon>
        <taxon>Thermodesulfobacteriota</taxon>
        <taxon>Syntrophorhabdia</taxon>
        <taxon>Syntrophorhabdales</taxon>
        <taxon>Syntrophorhabdaceae</taxon>
        <taxon>Syntrophorhabdus</taxon>
    </lineage>
</organism>
<evidence type="ECO:0000259" key="2">
    <source>
        <dbReference type="Pfam" id="PF08461"/>
    </source>
</evidence>
<reference evidence="3" key="2">
    <citation type="submission" date="2020-01" db="EMBL/GenBank/DDBJ databases">
        <authorList>
            <person name="Campanaro S."/>
        </authorList>
    </citation>
    <scope>NUCLEOTIDE SEQUENCE</scope>
    <source>
        <strain evidence="3">AS06rmzACSIP_7</strain>
    </source>
</reference>
<dbReference type="Proteomes" id="UP000777265">
    <property type="component" value="Unassembled WGS sequence"/>
</dbReference>
<dbReference type="InterPro" id="IPR036390">
    <property type="entry name" value="WH_DNA-bd_sf"/>
</dbReference>
<gene>
    <name evidence="3" type="ORF">GXY80_12530</name>
</gene>
<evidence type="ECO:0000313" key="3">
    <source>
        <dbReference type="EMBL" id="NLW36281.1"/>
    </source>
</evidence>